<name>A0AAP0IWF8_9MAGN</name>
<accession>A0AAP0IWF8</accession>
<dbReference type="PANTHER" id="PTHR33103:SF19">
    <property type="entry name" value="OS09G0544700 PROTEIN"/>
    <property type="match status" value="1"/>
</dbReference>
<reference evidence="1 2" key="1">
    <citation type="submission" date="2024-01" db="EMBL/GenBank/DDBJ databases">
        <title>Genome assemblies of Stephania.</title>
        <authorList>
            <person name="Yang L."/>
        </authorList>
    </citation>
    <scope>NUCLEOTIDE SEQUENCE [LARGE SCALE GENOMIC DNA]</scope>
    <source>
        <strain evidence="1">QJT</strain>
        <tissue evidence="1">Leaf</tissue>
    </source>
</reference>
<dbReference type="AlphaFoldDB" id="A0AAP0IWF8"/>
<dbReference type="InterPro" id="IPR007750">
    <property type="entry name" value="DUF674"/>
</dbReference>
<dbReference type="Pfam" id="PF05056">
    <property type="entry name" value="DUF674"/>
    <property type="match status" value="1"/>
</dbReference>
<gene>
    <name evidence="1" type="ORF">Sjap_012636</name>
</gene>
<comment type="caution">
    <text evidence="1">The sequence shown here is derived from an EMBL/GenBank/DDBJ whole genome shotgun (WGS) entry which is preliminary data.</text>
</comment>
<evidence type="ECO:0000313" key="2">
    <source>
        <dbReference type="Proteomes" id="UP001417504"/>
    </source>
</evidence>
<dbReference type="Proteomes" id="UP001417504">
    <property type="component" value="Unassembled WGS sequence"/>
</dbReference>
<dbReference type="PANTHER" id="PTHR33103">
    <property type="entry name" value="OS01G0153900 PROTEIN"/>
    <property type="match status" value="1"/>
</dbReference>
<evidence type="ECO:0000313" key="1">
    <source>
        <dbReference type="EMBL" id="KAK9123034.1"/>
    </source>
</evidence>
<sequence>MATKEQGSWATALTTKGVVFYQAPQVRLREKFPSENPSFIGPVTATTLKKQVTVKLLVDRTANKVLFAEAGKDFVDFLIGLLSLPLASVIRVLTKEKMVGTLGELYESVDNLDKTYIQSSASMTTRVMRPVATLKFTPASPDLKSTEITNAIKYYSCGSS</sequence>
<protein>
    <submittedName>
        <fullName evidence="1">Uncharacterized protein</fullName>
    </submittedName>
</protein>
<dbReference type="EMBL" id="JBBNAE010000005">
    <property type="protein sequence ID" value="KAK9123034.1"/>
    <property type="molecule type" value="Genomic_DNA"/>
</dbReference>
<organism evidence="1 2">
    <name type="scientific">Stephania japonica</name>
    <dbReference type="NCBI Taxonomy" id="461633"/>
    <lineage>
        <taxon>Eukaryota</taxon>
        <taxon>Viridiplantae</taxon>
        <taxon>Streptophyta</taxon>
        <taxon>Embryophyta</taxon>
        <taxon>Tracheophyta</taxon>
        <taxon>Spermatophyta</taxon>
        <taxon>Magnoliopsida</taxon>
        <taxon>Ranunculales</taxon>
        <taxon>Menispermaceae</taxon>
        <taxon>Menispermoideae</taxon>
        <taxon>Cissampelideae</taxon>
        <taxon>Stephania</taxon>
    </lineage>
</organism>
<keyword evidence="2" id="KW-1185">Reference proteome</keyword>
<proteinExistence type="predicted"/>